<dbReference type="CDD" id="cd09993">
    <property type="entry name" value="HDAC_classIV"/>
    <property type="match status" value="1"/>
</dbReference>
<dbReference type="AlphaFoldDB" id="A0A2N7L5H4"/>
<dbReference type="GO" id="GO:0016787">
    <property type="term" value="F:hydrolase activity"/>
    <property type="evidence" value="ECO:0007669"/>
    <property type="project" value="UniProtKB-KW"/>
</dbReference>
<dbReference type="Proteomes" id="UP000235387">
    <property type="component" value="Unassembled WGS sequence"/>
</dbReference>
<dbReference type="PANTHER" id="PTHR10625:SF19">
    <property type="entry name" value="HISTONE DEACETYLASE 12"/>
    <property type="match status" value="1"/>
</dbReference>
<sequence>MLSVIYHPIYSDFPLPDGHRYPLQKYQLLKTYIDEHALPVVSHLPEPLHPDALTAIHDPDYVNALLTGTLPLVKMRRIGFPWSEALLQRSLTSLGGTTLTVDKAIQEGVAIHLTGGYHHAHYDFGSGFCLFNDLILAADHALKSEDVEKVLIVDCDVHQGDGTATLAADRDDIVTFSVHCEKNFPSRKPDSDIDLPLERRTNSDTYLDAFVPTLELAIAQHQPDMIIYDAGVDIHEEDELGYLSVSQQGIAERDMAVFHACKRHHLPVAAVIGGGYRTEQTALVPLHAELIHSALAVFYPHVSEKPNNE</sequence>
<dbReference type="PRINTS" id="PR01270">
    <property type="entry name" value="HDASUPER"/>
</dbReference>
<feature type="domain" description="Histone deacetylase" evidence="3">
    <location>
        <begin position="33"/>
        <end position="282"/>
    </location>
</feature>
<dbReference type="GO" id="GO:0040029">
    <property type="term" value="P:epigenetic regulation of gene expression"/>
    <property type="evidence" value="ECO:0007669"/>
    <property type="project" value="TreeGrafter"/>
</dbReference>
<dbReference type="InterPro" id="IPR000286">
    <property type="entry name" value="HDACs"/>
</dbReference>
<comment type="similarity">
    <text evidence="1">Belongs to the histone deacetylase family.</text>
</comment>
<name>A0A2N7L5H4_9GAMM</name>
<dbReference type="InterPro" id="IPR044150">
    <property type="entry name" value="HDAC_classIV"/>
</dbReference>
<evidence type="ECO:0000256" key="2">
    <source>
        <dbReference type="ARBA" id="ARBA00022801"/>
    </source>
</evidence>
<evidence type="ECO:0000256" key="1">
    <source>
        <dbReference type="ARBA" id="ARBA00005947"/>
    </source>
</evidence>
<dbReference type="InterPro" id="IPR023696">
    <property type="entry name" value="Ureohydrolase_dom_sf"/>
</dbReference>
<proteinExistence type="inferred from homology"/>
<protein>
    <submittedName>
        <fullName evidence="4">Histone deacetylase</fullName>
    </submittedName>
</protein>
<organism evidence="4 5">
    <name type="scientific">Enterovibrio norvegicus</name>
    <dbReference type="NCBI Taxonomy" id="188144"/>
    <lineage>
        <taxon>Bacteria</taxon>
        <taxon>Pseudomonadati</taxon>
        <taxon>Pseudomonadota</taxon>
        <taxon>Gammaproteobacteria</taxon>
        <taxon>Vibrionales</taxon>
        <taxon>Vibrionaceae</taxon>
        <taxon>Enterovibrio</taxon>
    </lineage>
</organism>
<dbReference type="GO" id="GO:0004407">
    <property type="term" value="F:histone deacetylase activity"/>
    <property type="evidence" value="ECO:0007669"/>
    <property type="project" value="InterPro"/>
</dbReference>
<dbReference type="InterPro" id="IPR023801">
    <property type="entry name" value="His_deacetylse_dom"/>
</dbReference>
<dbReference type="RefSeq" id="WP_102391926.1">
    <property type="nucleotide sequence ID" value="NZ_MDAL01000049.1"/>
</dbReference>
<evidence type="ECO:0000313" key="5">
    <source>
        <dbReference type="Proteomes" id="UP000235387"/>
    </source>
</evidence>
<comment type="caution">
    <text evidence="4">The sequence shown here is derived from an EMBL/GenBank/DDBJ whole genome shotgun (WGS) entry which is preliminary data.</text>
</comment>
<dbReference type="Gene3D" id="3.40.800.20">
    <property type="entry name" value="Histone deacetylase domain"/>
    <property type="match status" value="1"/>
</dbReference>
<evidence type="ECO:0000259" key="3">
    <source>
        <dbReference type="Pfam" id="PF00850"/>
    </source>
</evidence>
<reference evidence="5" key="1">
    <citation type="submission" date="2016-07" db="EMBL/GenBank/DDBJ databases">
        <title>Nontailed viruses are major unrecognized killers of bacteria in the ocean.</title>
        <authorList>
            <person name="Kauffman K."/>
            <person name="Hussain F."/>
            <person name="Yang J."/>
            <person name="Arevalo P."/>
            <person name="Brown J."/>
            <person name="Cutler M."/>
            <person name="Kelly L."/>
            <person name="Polz M.F."/>
        </authorList>
    </citation>
    <scope>NUCLEOTIDE SEQUENCE [LARGE SCALE GENOMIC DNA]</scope>
    <source>
        <strain evidence="5">10N.261.45.A10</strain>
    </source>
</reference>
<dbReference type="SUPFAM" id="SSF52768">
    <property type="entry name" value="Arginase/deacetylase"/>
    <property type="match status" value="1"/>
</dbReference>
<dbReference type="Pfam" id="PF00850">
    <property type="entry name" value="Hist_deacetyl"/>
    <property type="match status" value="1"/>
</dbReference>
<dbReference type="InterPro" id="IPR037138">
    <property type="entry name" value="His_deacetylse_dom_sf"/>
</dbReference>
<dbReference type="STRING" id="1190603.A1OO_20045"/>
<keyword evidence="2" id="KW-0378">Hydrolase</keyword>
<evidence type="ECO:0000313" key="4">
    <source>
        <dbReference type="EMBL" id="PMN88892.1"/>
    </source>
</evidence>
<accession>A0A2N7L5H4</accession>
<dbReference type="PANTHER" id="PTHR10625">
    <property type="entry name" value="HISTONE DEACETYLASE HDAC1-RELATED"/>
    <property type="match status" value="1"/>
</dbReference>
<gene>
    <name evidence="4" type="ORF">BCT23_05155</name>
</gene>
<dbReference type="EMBL" id="MDAL01000049">
    <property type="protein sequence ID" value="PMN88892.1"/>
    <property type="molecule type" value="Genomic_DNA"/>
</dbReference>